<evidence type="ECO:0000313" key="2">
    <source>
        <dbReference type="Proteomes" id="UP000214646"/>
    </source>
</evidence>
<reference evidence="2" key="1">
    <citation type="submission" date="2017-06" db="EMBL/GenBank/DDBJ databases">
        <title>Genome analysis of Fimbriiglobus ruber SP5, the first member of the order Planctomycetales with confirmed chitinolytic capability.</title>
        <authorList>
            <person name="Ravin N.V."/>
            <person name="Rakitin A.L."/>
            <person name="Ivanova A.A."/>
            <person name="Beletsky A.V."/>
            <person name="Kulichevskaya I.S."/>
            <person name="Mardanov A.V."/>
            <person name="Dedysh S.N."/>
        </authorList>
    </citation>
    <scope>NUCLEOTIDE SEQUENCE [LARGE SCALE GENOMIC DNA]</scope>
    <source>
        <strain evidence="2">SP5</strain>
    </source>
</reference>
<proteinExistence type="predicted"/>
<name>A0A225DQ44_9BACT</name>
<protein>
    <submittedName>
        <fullName evidence="1">Uncharacterized protein</fullName>
    </submittedName>
</protein>
<keyword evidence="2" id="KW-1185">Reference proteome</keyword>
<accession>A0A225DQ44</accession>
<dbReference type="AlphaFoldDB" id="A0A225DQ44"/>
<gene>
    <name evidence="1" type="ORF">FRUB_03802</name>
</gene>
<sequence length="37" mass="4029">MDGSLDGGDVLPGFTLPVARIFEKRAPARKARKKDKS</sequence>
<dbReference type="Proteomes" id="UP000214646">
    <property type="component" value="Unassembled WGS sequence"/>
</dbReference>
<dbReference type="EMBL" id="NIDE01000005">
    <property type="protein sequence ID" value="OWK41724.1"/>
    <property type="molecule type" value="Genomic_DNA"/>
</dbReference>
<comment type="caution">
    <text evidence="1">The sequence shown here is derived from an EMBL/GenBank/DDBJ whole genome shotgun (WGS) entry which is preliminary data.</text>
</comment>
<evidence type="ECO:0000313" key="1">
    <source>
        <dbReference type="EMBL" id="OWK41724.1"/>
    </source>
</evidence>
<organism evidence="1 2">
    <name type="scientific">Fimbriiglobus ruber</name>
    <dbReference type="NCBI Taxonomy" id="1908690"/>
    <lineage>
        <taxon>Bacteria</taxon>
        <taxon>Pseudomonadati</taxon>
        <taxon>Planctomycetota</taxon>
        <taxon>Planctomycetia</taxon>
        <taxon>Gemmatales</taxon>
        <taxon>Gemmataceae</taxon>
        <taxon>Fimbriiglobus</taxon>
    </lineage>
</organism>